<evidence type="ECO:0000313" key="3">
    <source>
        <dbReference type="EMBL" id="XBS55843.1"/>
    </source>
</evidence>
<evidence type="ECO:0000259" key="2">
    <source>
        <dbReference type="Pfam" id="PF14344"/>
    </source>
</evidence>
<feature type="region of interest" description="Disordered" evidence="1">
    <location>
        <begin position="1"/>
        <end position="75"/>
    </location>
</feature>
<feature type="compositionally biased region" description="Polar residues" evidence="1">
    <location>
        <begin position="1"/>
        <end position="10"/>
    </location>
</feature>
<proteinExistence type="predicted"/>
<feature type="domain" description="DUF4397" evidence="2">
    <location>
        <begin position="100"/>
        <end position="211"/>
    </location>
</feature>
<name>A0AAU7PUA5_9FIRM</name>
<sequence length="291" mass="32109">MEILSFTQNDMDMEPNPMTDPEENGFPIDEENGNNTDETGEQPPEENSENAPPLNLEKEQPVSDFPITNEGPGDTGTSVITVFPKPIIPCYLCENNQNGLVRFLNAAAGYNPFLIYISNQLAVNGLDNGEMSQYGRVSGGKQTITVGGQSGYVYLEKQITVLVDRAVTVAIINTDYGLDLMEIEDVYCNGGIKSGCFRACNLSITNRKVHVVLNGGVVTFFDVNYKEVTSFQYTLAGLYLVAVSNSDAYSGSIILTSNIYIRGNASYTLYVFNWRNVEDAIRILIVEDRRN</sequence>
<gene>
    <name evidence="3" type="ORF">ABFV83_08660</name>
</gene>
<feature type="compositionally biased region" description="Acidic residues" evidence="1">
    <location>
        <begin position="20"/>
        <end position="48"/>
    </location>
</feature>
<reference evidence="3" key="1">
    <citation type="submission" date="2024-06" db="EMBL/GenBank/DDBJ databases">
        <title>Lacrimispora cavernae sp. nov., a novel anaerobe isolated from bat guano pile inside a cave.</title>
        <authorList>
            <person name="Miller S.L."/>
            <person name="Lu N."/>
            <person name="King J."/>
            <person name="Sankaranarayanan K."/>
            <person name="Lawson P.A."/>
        </authorList>
    </citation>
    <scope>NUCLEOTIDE SEQUENCE</scope>
    <source>
        <strain evidence="3">BS-2</strain>
    </source>
</reference>
<dbReference type="RefSeq" id="WP_349948490.1">
    <property type="nucleotide sequence ID" value="NZ_CP157940.1"/>
</dbReference>
<dbReference type="InterPro" id="IPR025510">
    <property type="entry name" value="DUF4397"/>
</dbReference>
<organism evidence="3">
    <name type="scientific">Lacrimispora sp. BS-2</name>
    <dbReference type="NCBI Taxonomy" id="3151850"/>
    <lineage>
        <taxon>Bacteria</taxon>
        <taxon>Bacillati</taxon>
        <taxon>Bacillota</taxon>
        <taxon>Clostridia</taxon>
        <taxon>Lachnospirales</taxon>
        <taxon>Lachnospiraceae</taxon>
        <taxon>Lacrimispora</taxon>
    </lineage>
</organism>
<dbReference type="EMBL" id="CP157940">
    <property type="protein sequence ID" value="XBS55843.1"/>
    <property type="molecule type" value="Genomic_DNA"/>
</dbReference>
<evidence type="ECO:0000256" key="1">
    <source>
        <dbReference type="SAM" id="MobiDB-lite"/>
    </source>
</evidence>
<protein>
    <submittedName>
        <fullName evidence="3">DUF4397 domain-containing protein</fullName>
    </submittedName>
</protein>
<dbReference type="AlphaFoldDB" id="A0AAU7PUA5"/>
<dbReference type="Pfam" id="PF14344">
    <property type="entry name" value="DUF4397"/>
    <property type="match status" value="1"/>
</dbReference>
<accession>A0AAU7PUA5</accession>